<evidence type="ECO:0000256" key="3">
    <source>
        <dbReference type="ARBA" id="ARBA00004316"/>
    </source>
</evidence>
<evidence type="ECO:0000256" key="4">
    <source>
        <dbReference type="ARBA" id="ARBA00022475"/>
    </source>
</evidence>
<feature type="region of interest" description="Disordered" evidence="12">
    <location>
        <begin position="4055"/>
        <end position="4096"/>
    </location>
</feature>
<keyword evidence="11" id="KW-0175">Coiled coil</keyword>
<dbReference type="InterPro" id="IPR052387">
    <property type="entry name" value="Fibrocystin"/>
</dbReference>
<reference evidence="16 17" key="1">
    <citation type="submission" date="2018-07" db="EMBL/GenBank/DDBJ databases">
        <title>The complete nuclear genome of the prasinophyte Chloropicon primus (CCMP1205).</title>
        <authorList>
            <person name="Pombert J.-F."/>
            <person name="Otis C."/>
            <person name="Turmel M."/>
            <person name="Lemieux C."/>
        </authorList>
    </citation>
    <scope>NUCLEOTIDE SEQUENCE [LARGE SCALE GENOMIC DNA]</scope>
    <source>
        <strain evidence="16 17">CCMP1205</strain>
    </source>
</reference>
<dbReference type="GO" id="GO:0042995">
    <property type="term" value="C:cell projection"/>
    <property type="evidence" value="ECO:0007669"/>
    <property type="project" value="UniProtKB-SubCell"/>
</dbReference>
<dbReference type="InterPro" id="IPR019316">
    <property type="entry name" value="G8_domain"/>
</dbReference>
<evidence type="ECO:0000256" key="7">
    <source>
        <dbReference type="ARBA" id="ARBA00022989"/>
    </source>
</evidence>
<name>A0A5B8MZ44_9CHLO</name>
<dbReference type="PROSITE" id="PS51484">
    <property type="entry name" value="G8"/>
    <property type="match status" value="2"/>
</dbReference>
<dbReference type="InterPro" id="IPR002909">
    <property type="entry name" value="IPT_dom"/>
</dbReference>
<dbReference type="CDD" id="cd00102">
    <property type="entry name" value="IPT"/>
    <property type="match status" value="4"/>
</dbReference>
<feature type="domain" description="G8" evidence="15">
    <location>
        <begin position="1928"/>
        <end position="2049"/>
    </location>
</feature>
<dbReference type="Pfam" id="PF24606">
    <property type="entry name" value="CEMIP_beta-hel"/>
    <property type="match status" value="1"/>
</dbReference>
<sequence length="4358" mass="470863">MRTARTKLMSAALVWILLLLVLGTEAVEDASSSSSTASSSAGKVAKISTVSPTKGSLEGGTLLTIAGVNFETDLYASQSQAFVGTEECKIKEFYSGSNKIVCVCPPSPIEREASVTLYQKGKRVLGNGEAFAYKKQETPRVKSIGPNAVEVGGYFTISVDTVWFHFDRYTKNVKYDGQNTIIHAGDYLLEHEDFESAWTSASGGPSGNRLELRVRAPRVAGHYNVTLEFLEPKQGTRAWIPDSLYSMSSAGHPFVLSVYPSVTGMSHASGSANGGQVLTITGKGFGKSAEKVKVRNTGGDLDCEITPARHSVAGTASTSLDDGRIVCETTALVQSGGNGSSTLFEKGFGEEYFCEGNCIGWGGRGVLLERWDINSSVNDLETLQQVVKARPADSTSVVQNAGFRTPEAYSGGLRLTSVFLPPETTNYFLQAKAYNYGERKSYKTLLSLGFPNATRWNVTSRYSNDWQHWNSLLGKRVESVYLEEGVPVMVQALSLPAHGRKMDMEVGGFVPTRVGPSIASAPAIQTIRVRSQAWGPIVSFKFEGFDLDLANSSAFVYPTGNIFAGATVKLNSTAAQVKTAMKKILDTKEDFSVKIQSTTVSVNVTTAAANATATNYTSVSVVSRNKLTLSWKLTFPTGSEMFRSSRDGVTWTVQTENSGGSLVVGENVTAGYVVSRNHSTPLGGTFDIAVDTTNGTWSGLAGVPFDASSNEIERRFAEIGIDARVASRWGNDETGFFWRTELPRIQSLWVPKPLSLNLTGIQGENIEGLSYVDIATTTDALETPLRSDILRLPKYGFQTTESSILEVEIDGVLAGCPGRNCTYTTHSTGIPDISSVDPQKVAPGEILKISGSGFGETLQENQVVVVSADAEECMLQSASATELRCRVGNLGTSGNKTLYVSVGNNGSSKRISVEFDYTLLSDFTPKSISGDGQTWITVTGQGFSADCSSNQVQVGSHDFACPVCSTTKLECLLGPLPGPYWDLTVAVDSVPSTFADKLSINENEYGISGFSPETLPASGGTLSVSGKFDATSISKVTLASSSEEHADVDCAVETSAEVSLTCSVLPGIMPGKYHVMLTTGGRTLQSSSKLGVELLVTSVSPAKGSLAGGTILTIAGQGFSAGSEVLLSVPVSTTHPNGLQACDVQSISAGAITCKTRSYCSANASPEDPAAKVCQYREPEKPSQVTVIQCPSLMKNAFGQKYSTSDDLGRLLCWASESTFHASCADCIFKYEENSTLLVQSVYPSAGSGGEQVYLSGLWPDAGATVVSLQGDSNGLGYSCGSVQAVNSSFLSCALPDMEAGLYTFDAAGDAGAALSQTKFMAYNKISLTANVREFSLAGGGLLEIHSSDALFNTRDVSKNVITVGGLPCNVSHVESKLIKCIVPDGSSLSASVADFKLFSQTLAATVEANINGVNATCSQEENCDITYSAARTPYISHRSFAFATTHHNLTIVGDFGLDGTETLSIQVGNFTYQGASWRAGQDFATFSVSKTLPAGHYDVKMGNQAGDYAAWSSTELKQVTILPRVTDVQPQRGSVHGGTILTVSGSGFPQCDSRSSCATPVRLLASSTDTRQVRCEVLESTGESIKCLLQPADFNLAADAELTLTELSFEPGQDKTLQGTATVAFDVFSYAVDSVTPTTAYKTTDVTVGCSNCGHLASSADARRILLRSARGDLISSSDFTFDSSNSRLTFKLEDFSSIVSGEYQVGITSNSSSGNSELGPDVLTVPLTVLGVNSTQGTRGGGQILRLTGEGFADFETFAEENLVKVGSRNCTQISADQTEIRCRIAPPSSAEEEQVDTPQNIRVKTPHMEDFVVSGMVYSFLDSLTPRIRSVDPVVGSTEGGTQVTIVGEGFNQMEGLPTISFGSTGSCTRVAMTVNATHDIVTCTTLPIAKRAGGPHQIFLDWHGLGYATGNFSFFQADFWSQPTTWGGEDPPEEGDSVVVPQNTTVLLDVSTPALNLVVIEGELVWAGSQEELELQAKYIFLHKGGKLTIGTEDEPYAGKAAITMHGDRNSQELPLYGAKMIAVREGYLDLHGEEKRPVWTKLTETANPGDTSIHVSGPVNWKVGDKIVVASSSLKPDEAEEAVIASLSEASGENSVVRIDITRPLNFTHLGVEANFDGEVIDMRAEVGCLSRNVMIRGDADFTSSQRYGPHIFVHDHRTGNCLSNNADECGVSESYLRMEHVEMENCGQSSRLGRYCIHFHMHGDAQRSYLKGNSVHHSFHRAVAVHGTHRLRLLENIAYNIEGHAYFLEDGIETENVFEGNIGIWARRSHSSLNTDTSPAVFWITNPMNYFRGNVAAGSDGYGFWFRLRDAPDGASVTTAPVCPKYSPLGEFDNNTAHSCDKYGLRIFEEWFPCPLVHACKKQWWRSDHTTGQLKNFVAYKNGMKGAIATSVGRVQFHGFKVADNGAGPNAHVVNGKDHGGGVEFTWNQDHRKGPETPLSEMAGLHDSLVVAKSSEGFVGTAGYWPSSRGIRGLITQSPKPITSTAILAVSNVTFYGFTDSDPQFFALEACGKCKDRQGAASTYFEKISMKGTGMSEKPAITSWTWAHQGVFVDTDGSLIGQECDNSGCTTVPGGSIVASNGLLRDSECRDFPAFQNVGGKVCRPEIRHTRVMVDEVRPHDERHYDMKVWQEGNGCPLNEFNSSICETRVPYQKWNNHGHSFHVISGRNYTLEIGSPYRTDYTRFRILGQDRMPAKESVILKTRYQQSQDHFKVNGAKVSSDVPLLEGNVHGSFFYDKGRVEYNPEHNATDTVLSVLVSDYRALRVEPSECPEVGCDVYEGGSRNGTFLFSEEVTWRNCSACFPNQEQLDAKMRSGIWFPKDMDEVFIPVGMKVVLDVSSPVLRTLHVRGEFTFSEALRTTTLSLNSYFVLVEGSLTVGTPDNAYVLDAAINLFGTRSDPFLPLADWSMGGKVLSSLNGGKISLHGKDFGRRWVKMDPAAKGTNTITLAEPVSWLAGQEILVTSASWNPWEREIYEIEGVQNGGRTLVLKGSLRFDHLGSSQNFGDKTLDTRAEVGLMSSNIRVGSADAADQYNGLVLDHPQYRSQAVSWQPNATAQYICHPSQNPAYCKFGCQIICNEALLQIQNVAVGHCGQAGLENGAVTFNAPEANSYIQKSSVVYSMEGAVKVRGNGKGVRITGNFIYESLDASAVVLENSGNHVQENLVAGVMKMDKSKHDFVWPAGVEDKVGGNAIASNVVAGSDRIGFYVVAGGCSSSSAAAFKDNVAHSCVVGVMLRASGTGCSLISRSQLHHNWDFGILGTVRGLPENIVVENNVISDTKYVGLRLLRKAGMTEEATATVSSNVFVSRSSEQECLKCSTGGDTGCHMQTSTQSYRIDSREPSYGMLSFTSSLSFSPGPEKKPWDKEMGYPVVQGIAYLNDNVFAHYDAGDGSNCGVERYAFGNDGSAADAFHPHLFRNTTWVGLGSTRKVKLTGPDPMWRNPSDCGVATFDCADPIIASSSAYCTDGNSVATIPLNCQGPKHVILTDLDGTFAQSGGPSFIMGHASSAGPRKVFDQGTITTNPTCKSFGVDAVECSVEASRNSQPPQMLVIESRDADTETRNFSPLILEQESSKMSDLLVNTMDHGWCFGYTCQKRLSTFWTNVETNDEYSLHFTGTPSKMLRLWLPYAAGDSQVILKINYLSAGRRFVWQKGSGRVMPLKSTEECIGRGGGFLSEEVKATCVPRLGDGTPHGSFFWHQSAGVLYVKLTGSGKSLEVRTEAVVQVSAKLDMNFADFYEERYIENMASLLDIDPSRIKIVSVIPGSVIIDMIILQDPKTLEESGLYDDIPENTIDESGFVDPEDSRAGDSLTDEDAGGDASPPPPPPPPPPQDSTTANSVLENMEALQKQVTQEISQKLEEAAASGMLQKSLEEAYPEATYMALATSTGAVDDEEEESQSGGTSNIIIGEKQEGTSILASDSKGIPDWLIYACVFTGLLFCGVGSLYVARIVKERRARTVQGPLQDKMTLKPKRIGTVRKQGFGKLFSFRNKDLFEQSAAHVDMGDVKLEMMKAENESQEDGLIRYDDLSSLRVDNPLVVVAVESSDMDLYDYTTNPLPGPSSSDEKPQQDQPPSPLPEVITKPVERERGELPDVVVTKKPAVRQTRDSKRFSQLVSLGTLGSGGPKASVATAFEDLEREKEKREREETERKWRRDQSLHAVEASVSRALEEVEKEERSSVVAVRNEDGKKELVDVDNPVFTRTNSEVADDEIRARTYRAHAHRAQQSVAALGKVNEDIGNPVFTRTNSEAAEEALMARANTAKALQISVDKAIAEVDIEDPPALPRTSSEVAKEALDSRSYSKIEDSVAKALAELSEEEDEEEDTKGKEGGDLPTKVFIRRDSFDEELSRYL</sequence>
<evidence type="ECO:0000256" key="10">
    <source>
        <dbReference type="ARBA" id="ARBA00023273"/>
    </source>
</evidence>
<feature type="region of interest" description="Disordered" evidence="12">
    <location>
        <begin position="4319"/>
        <end position="4342"/>
    </location>
</feature>
<gene>
    <name evidence="16" type="ORF">A3770_14p73180</name>
</gene>
<accession>A0A5B8MZ44</accession>
<dbReference type="SMART" id="SM00710">
    <property type="entry name" value="PbH1"/>
    <property type="match status" value="6"/>
</dbReference>
<evidence type="ECO:0000256" key="14">
    <source>
        <dbReference type="SAM" id="SignalP"/>
    </source>
</evidence>
<dbReference type="InterPro" id="IPR013783">
    <property type="entry name" value="Ig-like_fold"/>
</dbReference>
<dbReference type="GO" id="GO:0005886">
    <property type="term" value="C:plasma membrane"/>
    <property type="evidence" value="ECO:0007669"/>
    <property type="project" value="UniProtKB-SubCell"/>
</dbReference>
<evidence type="ECO:0000256" key="11">
    <source>
        <dbReference type="SAM" id="Coils"/>
    </source>
</evidence>
<dbReference type="SUPFAM" id="SSF81296">
    <property type="entry name" value="E set domains"/>
    <property type="match status" value="6"/>
</dbReference>
<dbReference type="InterPro" id="IPR012334">
    <property type="entry name" value="Pectin_lyas_fold"/>
</dbReference>
<dbReference type="Pfam" id="PF10162">
    <property type="entry name" value="G8"/>
    <property type="match status" value="2"/>
</dbReference>
<evidence type="ECO:0000313" key="17">
    <source>
        <dbReference type="Proteomes" id="UP000316726"/>
    </source>
</evidence>
<dbReference type="EMBL" id="CP031047">
    <property type="protein sequence ID" value="QDZ24800.1"/>
    <property type="molecule type" value="Genomic_DNA"/>
</dbReference>
<evidence type="ECO:0000256" key="8">
    <source>
        <dbReference type="ARBA" id="ARBA00023136"/>
    </source>
</evidence>
<keyword evidence="7 13" id="KW-1133">Transmembrane helix</keyword>
<keyword evidence="6 14" id="KW-0732">Signal</keyword>
<dbReference type="InterPro" id="IPR011050">
    <property type="entry name" value="Pectin_lyase_fold/virulence"/>
</dbReference>
<evidence type="ECO:0000256" key="12">
    <source>
        <dbReference type="SAM" id="MobiDB-lite"/>
    </source>
</evidence>
<evidence type="ECO:0000256" key="9">
    <source>
        <dbReference type="ARBA" id="ARBA00023180"/>
    </source>
</evidence>
<feature type="compositionally biased region" description="Pro residues" evidence="12">
    <location>
        <begin position="3826"/>
        <end position="3837"/>
    </location>
</feature>
<evidence type="ECO:0000256" key="1">
    <source>
        <dbReference type="ARBA" id="ARBA00004167"/>
    </source>
</evidence>
<dbReference type="STRING" id="1764295.A0A5B8MZ44"/>
<feature type="signal peptide" evidence="14">
    <location>
        <begin position="1"/>
        <end position="26"/>
    </location>
</feature>
<comment type="subcellular location">
    <subcellularLocation>
        <location evidence="2">Cell membrane</location>
    </subcellularLocation>
    <subcellularLocation>
        <location evidence="3">Cell projection</location>
    </subcellularLocation>
    <subcellularLocation>
        <location evidence="1">Membrane</location>
        <topology evidence="1">Single-pass membrane protein</topology>
    </subcellularLocation>
</comment>
<evidence type="ECO:0000313" key="16">
    <source>
        <dbReference type="EMBL" id="QDZ24800.1"/>
    </source>
</evidence>
<dbReference type="SUPFAM" id="SSF51126">
    <property type="entry name" value="Pectin lyase-like"/>
    <property type="match status" value="2"/>
</dbReference>
<dbReference type="Gene3D" id="2.160.20.10">
    <property type="entry name" value="Single-stranded right-handed beta-helix, Pectin lyase-like"/>
    <property type="match status" value="1"/>
</dbReference>
<dbReference type="CDD" id="cd00603">
    <property type="entry name" value="IPT_PCSR"/>
    <property type="match status" value="6"/>
</dbReference>
<keyword evidence="10" id="KW-0966">Cell projection</keyword>
<feature type="compositionally biased region" description="Polar residues" evidence="12">
    <location>
        <begin position="4058"/>
        <end position="4068"/>
    </location>
</feature>
<dbReference type="SMART" id="SM00429">
    <property type="entry name" value="IPT"/>
    <property type="match status" value="7"/>
</dbReference>
<evidence type="ECO:0000259" key="15">
    <source>
        <dbReference type="PROSITE" id="PS51484"/>
    </source>
</evidence>
<evidence type="ECO:0000256" key="5">
    <source>
        <dbReference type="ARBA" id="ARBA00022692"/>
    </source>
</evidence>
<feature type="transmembrane region" description="Helical" evidence="13">
    <location>
        <begin position="3933"/>
        <end position="3954"/>
    </location>
</feature>
<protein>
    <recommendedName>
        <fullName evidence="15">G8 domain-containing protein</fullName>
    </recommendedName>
</protein>
<dbReference type="InterPro" id="IPR006626">
    <property type="entry name" value="PbH1"/>
</dbReference>
<evidence type="ECO:0000256" key="13">
    <source>
        <dbReference type="SAM" id="Phobius"/>
    </source>
</evidence>
<dbReference type="OrthoDB" id="530609at2759"/>
<dbReference type="PANTHER" id="PTHR46769:SF2">
    <property type="entry name" value="FIBROCYSTIN-L ISOFORM 2 PRECURSOR-RELATED"/>
    <property type="match status" value="1"/>
</dbReference>
<feature type="region of interest" description="Disordered" evidence="12">
    <location>
        <begin position="3788"/>
        <end position="3842"/>
    </location>
</feature>
<keyword evidence="8 13" id="KW-0472">Membrane</keyword>
<evidence type="ECO:0000256" key="6">
    <source>
        <dbReference type="ARBA" id="ARBA00022729"/>
    </source>
</evidence>
<dbReference type="InterPro" id="IPR014756">
    <property type="entry name" value="Ig_E-set"/>
</dbReference>
<keyword evidence="5 13" id="KW-0812">Transmembrane</keyword>
<feature type="compositionally biased region" description="Acidic residues" evidence="12">
    <location>
        <begin position="3789"/>
        <end position="3799"/>
    </location>
</feature>
<feature type="coiled-coil region" evidence="11">
    <location>
        <begin position="4132"/>
        <end position="4184"/>
    </location>
</feature>
<dbReference type="InterPro" id="IPR055401">
    <property type="entry name" value="CEMIP_beta-hel_dom"/>
</dbReference>
<keyword evidence="9" id="KW-0325">Glycoprotein</keyword>
<feature type="domain" description="G8" evidence="15">
    <location>
        <begin position="2822"/>
        <end position="2944"/>
    </location>
</feature>
<proteinExistence type="predicted"/>
<dbReference type="PANTHER" id="PTHR46769">
    <property type="entry name" value="POLYCYSTIC KIDNEY AND HEPATIC DISEASE 1 (AUTOSOMAL RECESSIVE)-LIKE 1"/>
    <property type="match status" value="1"/>
</dbReference>
<evidence type="ECO:0000256" key="2">
    <source>
        <dbReference type="ARBA" id="ARBA00004236"/>
    </source>
</evidence>
<dbReference type="Proteomes" id="UP000316726">
    <property type="component" value="Chromosome 14"/>
</dbReference>
<keyword evidence="4" id="KW-1003">Cell membrane</keyword>
<dbReference type="Gene3D" id="2.60.40.10">
    <property type="entry name" value="Immunoglobulins"/>
    <property type="match status" value="8"/>
</dbReference>
<dbReference type="SMART" id="SM01225">
    <property type="entry name" value="G8"/>
    <property type="match status" value="2"/>
</dbReference>
<organism evidence="16 17">
    <name type="scientific">Chloropicon primus</name>
    <dbReference type="NCBI Taxonomy" id="1764295"/>
    <lineage>
        <taxon>Eukaryota</taxon>
        <taxon>Viridiplantae</taxon>
        <taxon>Chlorophyta</taxon>
        <taxon>Chloropicophyceae</taxon>
        <taxon>Chloropicales</taxon>
        <taxon>Chloropicaceae</taxon>
        <taxon>Chloropicon</taxon>
    </lineage>
</organism>
<feature type="compositionally biased region" description="Acidic residues" evidence="12">
    <location>
        <begin position="4321"/>
        <end position="4330"/>
    </location>
</feature>
<feature type="chain" id="PRO_5022757693" description="G8 domain-containing protein" evidence="14">
    <location>
        <begin position="27"/>
        <end position="4358"/>
    </location>
</feature>
<keyword evidence="17" id="KW-1185">Reference proteome</keyword>
<dbReference type="Pfam" id="PF01833">
    <property type="entry name" value="TIG"/>
    <property type="match status" value="8"/>
</dbReference>